<feature type="region of interest" description="Disordered" evidence="7">
    <location>
        <begin position="853"/>
        <end position="882"/>
    </location>
</feature>
<feature type="transmembrane region" description="Helical" evidence="8">
    <location>
        <begin position="404"/>
        <end position="426"/>
    </location>
</feature>
<keyword evidence="10" id="KW-1185">Reference proteome</keyword>
<feature type="transmembrane region" description="Helical" evidence="8">
    <location>
        <begin position="538"/>
        <end position="556"/>
    </location>
</feature>
<keyword evidence="3" id="KW-0813">Transport</keyword>
<dbReference type="GeneID" id="40312415"/>
<feature type="compositionally biased region" description="Basic and acidic residues" evidence="7">
    <location>
        <begin position="907"/>
        <end position="919"/>
    </location>
</feature>
<feature type="transmembrane region" description="Helical" evidence="8">
    <location>
        <begin position="595"/>
        <end position="614"/>
    </location>
</feature>
<feature type="transmembrane region" description="Helical" evidence="8">
    <location>
        <begin position="470"/>
        <end position="491"/>
    </location>
</feature>
<evidence type="ECO:0000256" key="3">
    <source>
        <dbReference type="ARBA" id="ARBA00022448"/>
    </source>
</evidence>
<comment type="caution">
    <text evidence="9">The sequence shown here is derived from an EMBL/GenBank/DDBJ whole genome shotgun (WGS) entry which is preliminary data.</text>
</comment>
<evidence type="ECO:0000313" key="10">
    <source>
        <dbReference type="Proteomes" id="UP000224006"/>
    </source>
</evidence>
<dbReference type="PANTHER" id="PTHR31326:SF1">
    <property type="entry name" value="PROTEIN CLT2, CHLOROPLASTIC"/>
    <property type="match status" value="1"/>
</dbReference>
<feature type="transmembrane region" description="Helical" evidence="8">
    <location>
        <begin position="563"/>
        <end position="580"/>
    </location>
</feature>
<proteinExistence type="inferred from homology"/>
<dbReference type="STRING" id="94643.A0A2A9MFE1"/>
<evidence type="ECO:0000256" key="4">
    <source>
        <dbReference type="ARBA" id="ARBA00022692"/>
    </source>
</evidence>
<dbReference type="Proteomes" id="UP000224006">
    <property type="component" value="Unassembled WGS sequence"/>
</dbReference>
<dbReference type="InterPro" id="IPR037185">
    <property type="entry name" value="EmrE-like"/>
</dbReference>
<dbReference type="Pfam" id="PF08627">
    <property type="entry name" value="CRT-like"/>
    <property type="match status" value="1"/>
</dbReference>
<evidence type="ECO:0000256" key="6">
    <source>
        <dbReference type="ARBA" id="ARBA00023136"/>
    </source>
</evidence>
<feature type="transmembrane region" description="Helical" evidence="8">
    <location>
        <begin position="511"/>
        <end position="532"/>
    </location>
</feature>
<feature type="region of interest" description="Disordered" evidence="7">
    <location>
        <begin position="1"/>
        <end position="112"/>
    </location>
</feature>
<reference evidence="9 10" key="1">
    <citation type="submission" date="2017-09" db="EMBL/GenBank/DDBJ databases">
        <title>Genome sequencing of Besnoitia besnoiti strain Bb-Ger1.</title>
        <authorList>
            <person name="Schares G."/>
            <person name="Venepally P."/>
            <person name="Lorenzi H.A."/>
        </authorList>
    </citation>
    <scope>NUCLEOTIDE SEQUENCE [LARGE SCALE GENOMIC DNA]</scope>
    <source>
        <strain evidence="9 10">Bb-Ger1</strain>
    </source>
</reference>
<dbReference type="GO" id="GO:0016020">
    <property type="term" value="C:membrane"/>
    <property type="evidence" value="ECO:0007669"/>
    <property type="project" value="UniProtKB-SubCell"/>
</dbReference>
<evidence type="ECO:0000256" key="8">
    <source>
        <dbReference type="SAM" id="Phobius"/>
    </source>
</evidence>
<dbReference type="RefSeq" id="XP_029218346.1">
    <property type="nucleotide sequence ID" value="XM_029365862.1"/>
</dbReference>
<protein>
    <submittedName>
        <fullName evidence="9">Transmembrane protein</fullName>
    </submittedName>
</protein>
<dbReference type="EMBL" id="NWUJ01000007">
    <property type="protein sequence ID" value="PFH34337.1"/>
    <property type="molecule type" value="Genomic_DNA"/>
</dbReference>
<dbReference type="InterPro" id="IPR013936">
    <property type="entry name" value="CRT-like"/>
</dbReference>
<dbReference type="AlphaFoldDB" id="A0A2A9MFE1"/>
<evidence type="ECO:0000313" key="9">
    <source>
        <dbReference type="EMBL" id="PFH34337.1"/>
    </source>
</evidence>
<feature type="region of interest" description="Disordered" evidence="7">
    <location>
        <begin position="897"/>
        <end position="939"/>
    </location>
</feature>
<feature type="transmembrane region" description="Helical" evidence="8">
    <location>
        <begin position="626"/>
        <end position="650"/>
    </location>
</feature>
<feature type="transmembrane region" description="Helical" evidence="8">
    <location>
        <begin position="438"/>
        <end position="458"/>
    </location>
</feature>
<feature type="region of interest" description="Disordered" evidence="7">
    <location>
        <begin position="157"/>
        <end position="207"/>
    </location>
</feature>
<feature type="transmembrane region" description="Helical" evidence="8">
    <location>
        <begin position="698"/>
        <end position="720"/>
    </location>
</feature>
<evidence type="ECO:0000256" key="2">
    <source>
        <dbReference type="ARBA" id="ARBA00006690"/>
    </source>
</evidence>
<feature type="compositionally biased region" description="Low complexity" evidence="7">
    <location>
        <begin position="157"/>
        <end position="182"/>
    </location>
</feature>
<accession>A0A2A9MFE1</accession>
<evidence type="ECO:0000256" key="1">
    <source>
        <dbReference type="ARBA" id="ARBA00004141"/>
    </source>
</evidence>
<sequence length="984" mass="104757">MTPHCSSPVGGGSSVERRRRRPRRGHRSRPDLHPHLGGTESHGDGVGSSPLRGATSQPPDEANVFLVSDARATPGDENGKQRAVAVDVTGTGDAEDLQEERRRETVAHPHHAYPSSELAALSAAVWSATRGSPPASRDAREVTSTLGETSLTADVFSSSALSSPPPSDSAVFVSSSSLSSPTPRTPPSLLPSSLPPAAPPSGAVRAPPPAPVSLLPVLSASSCAAEPRAELGEDSALPPQVCVRVEADNRQDNPSTDSSDGSYILLHDGEQKRSLMTAGALAASPHLRHRSAHSGLQGFAAEEPSTRAPPQLAFQEEASAVPPPRPSCFFASLLSAASPHRRHWRARHRDELPAGFEASGRSEGAHGAQAGDVERGGRGGRFDGLPFVAASGGRRRRSSWRRELRALCAVVMAFLKACWVCLKILWERSARWIARNDALVRIVGYTLLLLITSTGNIICFKKMIDKMPNYSPFITQVTTVVFVPVFFSLTVYTDFSGGISQEMKDFPKRNFAIMGFLDSFSGVMAIIGAVHTTGTTQVVLQQSCIVFSLFASISMLRKRFHLAHYLGACVIILGVLFVKLPELLHPLPDGGNDLFFFNLLYLLSNMPAAVSCVFKEVAFRGVEMDVNFLQAWVALFQFVIGFLVLPLSALPMLGPQRVPLTELPASLWNGLRCLFGYDTIVTNCGAGGQPPCDSCAGAGSFVGMYLAFNILYNMFITLVVKNGGAALTFLVSTLRLPVTAIAFCSHAIMGDSAVPAKARDFYGLLILILGLAIYRAGSVMKKRARHRAALAARGLAVPGFDSRRASAREEQDVGSVFVEAVFAAGEVDACDGEEDSESDEDGSEVEVHPVFTSVITPEPPQVRVHAPHHAHGDSGYHKLLPGAPPPAVFTPCSRPAAAFSGDTSWRCQDRRGVASRERSGSPGAFPVDEETGFANGAGVLGSPDASSSLLYDARSSSVGYMPPSLPPVAHSPAQSRGCSNGKKR</sequence>
<dbReference type="KEGG" id="bbes:BESB_074890"/>
<comment type="subcellular location">
    <subcellularLocation>
        <location evidence="1">Membrane</location>
        <topology evidence="1">Multi-pass membrane protein</topology>
    </subcellularLocation>
</comment>
<keyword evidence="6 8" id="KW-0472">Membrane</keyword>
<feature type="region of interest" description="Disordered" evidence="7">
    <location>
        <begin position="960"/>
        <end position="984"/>
    </location>
</feature>
<keyword evidence="5 8" id="KW-1133">Transmembrane helix</keyword>
<name>A0A2A9MFE1_BESBE</name>
<evidence type="ECO:0000256" key="5">
    <source>
        <dbReference type="ARBA" id="ARBA00022989"/>
    </source>
</evidence>
<feature type="transmembrane region" description="Helical" evidence="8">
    <location>
        <begin position="761"/>
        <end position="777"/>
    </location>
</feature>
<keyword evidence="4 8" id="KW-0812">Transmembrane</keyword>
<feature type="region of interest" description="Disordered" evidence="7">
    <location>
        <begin position="356"/>
        <end position="378"/>
    </location>
</feature>
<dbReference type="OrthoDB" id="416555at2759"/>
<dbReference type="VEuPathDB" id="ToxoDB:BESB_074890"/>
<feature type="compositionally biased region" description="Basic residues" evidence="7">
    <location>
        <begin position="17"/>
        <end position="27"/>
    </location>
</feature>
<gene>
    <name evidence="9" type="ORF">BESB_074890</name>
</gene>
<feature type="transmembrane region" description="Helical" evidence="8">
    <location>
        <begin position="727"/>
        <end position="749"/>
    </location>
</feature>
<dbReference type="PANTHER" id="PTHR31326">
    <property type="entry name" value="PROTEIN CLT2, CHLOROPLASTIC"/>
    <property type="match status" value="1"/>
</dbReference>
<comment type="similarity">
    <text evidence="2">Belongs to the CRT-like transporter family.</text>
</comment>
<organism evidence="9 10">
    <name type="scientific">Besnoitia besnoiti</name>
    <name type="common">Apicomplexan protozoan</name>
    <dbReference type="NCBI Taxonomy" id="94643"/>
    <lineage>
        <taxon>Eukaryota</taxon>
        <taxon>Sar</taxon>
        <taxon>Alveolata</taxon>
        <taxon>Apicomplexa</taxon>
        <taxon>Conoidasida</taxon>
        <taxon>Coccidia</taxon>
        <taxon>Eucoccidiorida</taxon>
        <taxon>Eimeriorina</taxon>
        <taxon>Sarcocystidae</taxon>
        <taxon>Besnoitia</taxon>
    </lineage>
</organism>
<feature type="compositionally biased region" description="Pro residues" evidence="7">
    <location>
        <begin position="183"/>
        <end position="199"/>
    </location>
</feature>
<evidence type="ECO:0000256" key="7">
    <source>
        <dbReference type="SAM" id="MobiDB-lite"/>
    </source>
</evidence>
<dbReference type="SUPFAM" id="SSF103481">
    <property type="entry name" value="Multidrug resistance efflux transporter EmrE"/>
    <property type="match status" value="1"/>
</dbReference>